<keyword evidence="1" id="KW-0732">Signal</keyword>
<feature type="domain" description="DUF7948" evidence="3">
    <location>
        <begin position="27"/>
        <end position="261"/>
    </location>
</feature>
<dbReference type="eggNOG" id="COG1470">
    <property type="taxonomic scope" value="Bacteria"/>
</dbReference>
<evidence type="ECO:0000313" key="5">
    <source>
        <dbReference type="EMBL" id="OXA93622.1"/>
    </source>
</evidence>
<dbReference type="SUPFAM" id="SSF101898">
    <property type="entry name" value="NHL repeat"/>
    <property type="match status" value="1"/>
</dbReference>
<dbReference type="EMBL" id="JPRM01000004">
    <property type="protein sequence ID" value="KFF19043.1"/>
    <property type="molecule type" value="Genomic_DNA"/>
</dbReference>
<dbReference type="EMBL" id="MUGY01000013">
    <property type="protein sequence ID" value="OXA93622.1"/>
    <property type="molecule type" value="Genomic_DNA"/>
</dbReference>
<gene>
    <name evidence="5" type="ORF">B0A62_12780</name>
    <name evidence="4" type="ORF">IW20_03575</name>
</gene>
<organism evidence="4 6">
    <name type="scientific">Flavobacterium hydatis</name>
    <name type="common">Cytophaga aquatilis</name>
    <dbReference type="NCBI Taxonomy" id="991"/>
    <lineage>
        <taxon>Bacteria</taxon>
        <taxon>Pseudomonadati</taxon>
        <taxon>Bacteroidota</taxon>
        <taxon>Flavobacteriia</taxon>
        <taxon>Flavobacteriales</taxon>
        <taxon>Flavobacteriaceae</taxon>
        <taxon>Flavobacterium</taxon>
    </lineage>
</organism>
<dbReference type="Pfam" id="PF25778">
    <property type="entry name" value="DUF7948"/>
    <property type="match status" value="1"/>
</dbReference>
<comment type="caution">
    <text evidence="4">The sequence shown here is derived from an EMBL/GenBank/DDBJ whole genome shotgun (WGS) entry which is preliminary data.</text>
</comment>
<dbReference type="PANTHER" id="PTHR35580">
    <property type="entry name" value="CELL SURFACE GLYCOPROTEIN (S-LAYER PROTEIN)-LIKE PROTEIN"/>
    <property type="match status" value="1"/>
</dbReference>
<feature type="domain" description="Ig-like" evidence="2">
    <location>
        <begin position="962"/>
        <end position="1032"/>
    </location>
</feature>
<evidence type="ECO:0000313" key="6">
    <source>
        <dbReference type="Proteomes" id="UP000028712"/>
    </source>
</evidence>
<reference evidence="4 6" key="1">
    <citation type="submission" date="2014-07" db="EMBL/GenBank/DDBJ databases">
        <title>Genome of Flavobacterium hydatis DSM 2063.</title>
        <authorList>
            <person name="Pipes S.E."/>
            <person name="Stropko S.J."/>
            <person name="Newman J.D."/>
        </authorList>
    </citation>
    <scope>NUCLEOTIDE SEQUENCE [LARGE SCALE GENOMIC DNA]</scope>
    <source>
        <strain evidence="4 6">DSM 2063</strain>
    </source>
</reference>
<dbReference type="Pfam" id="PF06739">
    <property type="entry name" value="SBBP"/>
    <property type="match status" value="1"/>
</dbReference>
<feature type="domain" description="Ig-like" evidence="2">
    <location>
        <begin position="885"/>
        <end position="956"/>
    </location>
</feature>
<dbReference type="Pfam" id="PF13585">
    <property type="entry name" value="CHU_C"/>
    <property type="match status" value="1"/>
</dbReference>
<dbReference type="InterPro" id="IPR026341">
    <property type="entry name" value="T9SS_type_B"/>
</dbReference>
<dbReference type="InterPro" id="IPR044023">
    <property type="entry name" value="Ig_7"/>
</dbReference>
<dbReference type="InterPro" id="IPR010620">
    <property type="entry name" value="SBBP_repeat"/>
</dbReference>
<dbReference type="Proteomes" id="UP000028712">
    <property type="component" value="Unassembled WGS sequence"/>
</dbReference>
<dbReference type="RefSeq" id="WP_035618891.1">
    <property type="nucleotide sequence ID" value="NZ_JBEWQG010000002.1"/>
</dbReference>
<evidence type="ECO:0000313" key="4">
    <source>
        <dbReference type="EMBL" id="KFF19043.1"/>
    </source>
</evidence>
<dbReference type="STRING" id="991.IW20_03575"/>
<accession>A0A086AQS9</accession>
<dbReference type="Proteomes" id="UP000198424">
    <property type="component" value="Unassembled WGS sequence"/>
</dbReference>
<dbReference type="eggNOG" id="COG3291">
    <property type="taxonomic scope" value="Bacteria"/>
</dbReference>
<dbReference type="Gene3D" id="2.60.40.10">
    <property type="entry name" value="Immunoglobulins"/>
    <property type="match status" value="2"/>
</dbReference>
<proteinExistence type="predicted"/>
<feature type="domain" description="Ig-like" evidence="2">
    <location>
        <begin position="1036"/>
        <end position="1108"/>
    </location>
</feature>
<reference evidence="5 7" key="2">
    <citation type="submission" date="2016-11" db="EMBL/GenBank/DDBJ databases">
        <title>Whole genomes of Flavobacteriaceae.</title>
        <authorList>
            <person name="Stine C."/>
            <person name="Li C."/>
            <person name="Tadesse D."/>
        </authorList>
    </citation>
    <scope>NUCLEOTIDE SEQUENCE [LARGE SCALE GENOMIC DNA]</scope>
    <source>
        <strain evidence="5 7">ATCC 29551</strain>
    </source>
</reference>
<evidence type="ECO:0000259" key="2">
    <source>
        <dbReference type="Pfam" id="PF19081"/>
    </source>
</evidence>
<dbReference type="PANTHER" id="PTHR35580:SF1">
    <property type="entry name" value="PHYTASE-LIKE DOMAIN-CONTAINING PROTEIN"/>
    <property type="match status" value="1"/>
</dbReference>
<evidence type="ECO:0000259" key="3">
    <source>
        <dbReference type="Pfam" id="PF25778"/>
    </source>
</evidence>
<sequence length="1357" mass="149403">MKHTLLFLFLIINIATFAQNKNQSIGFKENKGQVIDQKGKPNNAVKYLLNSGGLNVQLKKNGFSYDIYEVKKIPITHSSTAKTLPFLIPEKEEKQEYNLEYLFHRIDINFANSNTKVELIAEQKSSDFDNYYNVPNKPEGIIGVCQYKQITYKNIYPNIDVIFTIPDDPKKTVEYNFVIHPKGKISDIQLKFNGAETDLVDNKIQMNVRFGKMEETLPASWIEEGNNKKEIEVGYRKIKKDVYGFDSLEAVSGKTIVIDPVPVRLWGTFYGDETGNAGSNWHEVDLTTDSLGNAYVSGSTTSQSPSYATSGAHQTSGSHQYINSITNGILFKFDKNGNRLWGTYYSGTQAIYLYGVKTDSQNNVLITGYTWSETNISTIGSFQPNLRGSSDAILVKFNSNGVRQWGTYFGGEDSDYATKLDIDINDNVYIVGTTSSKTNIAINSNFQTELSYSASPYGINTDAFIAKFNTNGNLIWSTYVGGDGNDNLSAITIKDSYLVAGGATKSTNNMATTGVFQEKPNSNFLGDGYVCKFSLNGERIWGSYYGGSSPMEEIRSVEIDNDENIYIGGYTYSSDNIATSGTFEDSNANLYKGLLAKLNAQGQRMWGTYVGDINISSIVFQNNSLYIGGGNIDFRTDLKLTTPCSYKPNRIRSHYGYAGKFSKEGLFIWGTYIGNDNTVKIALHTDGAIFVAGLSSFNDDIADGSSYQSNILGDKNFFLMKFSEDLSFKIPEISSNSPICTNKTLELKASGGTNYLWTGPNGFTSTDQNPTIINATVNNSGEYSCLITGTGGCDGTGKTAVIIGDVQAPIPDIINLPTITGNCHTTITTIPTATDVCAGAITGTTTDPLSYSLPGSYTIVWNYNDGNGNTATQNQTVTITSQPLPVANTPQTFCIQQNATINDIAITTGQNIKWYDALTAGNLLLNTTLLQNGTTYYASQTISGCESERVSVVINIQNTPPPTGTANQPFCSGQNPTIASIQVNGDLIKWYDAISNGNLLPTTTNLQNGKTYFASQTLNNCESKRFGITVTIGNTPIAPTGNPNQFFCKNQKGTLDNIAVFGTNIKWYESNTSTATLANSTLLQDNTTYYASQNIGCESQRTPISIKVYDTPLPNGNNKQTFCIYENATINDINITGTLITWYDAKTAGNILPITTILQNGTYYATQTINGCESERYAVAIKIQDTQAPFGSAIQTFCEQQNATLSTIKITGENIKWYDTATLGTDLSKSTPLENENTYYASQTINGCESNRTPITIQVLKPTTVECINYMKEFPFPKFFTPNNDGYNDTWTIDFDYLAPNTGIKIFDRYGKFIKELHKNDSWDGTYIGREEPASDYWFTITRLDGTPFRGHFTLKR</sequence>
<feature type="chain" id="PRO_5001803057" evidence="1">
    <location>
        <begin position="19"/>
        <end position="1357"/>
    </location>
</feature>
<feature type="signal peptide" evidence="1">
    <location>
        <begin position="1"/>
        <end position="18"/>
    </location>
</feature>
<dbReference type="OrthoDB" id="1652165at2"/>
<evidence type="ECO:0000313" key="7">
    <source>
        <dbReference type="Proteomes" id="UP000198424"/>
    </source>
</evidence>
<feature type="domain" description="Ig-like" evidence="2">
    <location>
        <begin position="1192"/>
        <end position="1259"/>
    </location>
</feature>
<protein>
    <submittedName>
        <fullName evidence="5">T9SS C-terminal target domain-containing protein</fullName>
    </submittedName>
</protein>
<dbReference type="eggNOG" id="COG3209">
    <property type="taxonomic scope" value="Bacteria"/>
</dbReference>
<name>A0A086AQS9_FLAHY</name>
<dbReference type="NCBIfam" id="TIGR04131">
    <property type="entry name" value="Bac_Flav_CTERM"/>
    <property type="match status" value="1"/>
</dbReference>
<dbReference type="InterPro" id="IPR052918">
    <property type="entry name" value="Motility_Chemotaxis_Reg"/>
</dbReference>
<dbReference type="InterPro" id="IPR057708">
    <property type="entry name" value="DUF7948"/>
</dbReference>
<keyword evidence="7" id="KW-1185">Reference proteome</keyword>
<evidence type="ECO:0000256" key="1">
    <source>
        <dbReference type="SAM" id="SignalP"/>
    </source>
</evidence>
<dbReference type="InterPro" id="IPR013783">
    <property type="entry name" value="Ig-like_fold"/>
</dbReference>
<dbReference type="Pfam" id="PF19081">
    <property type="entry name" value="Ig_7"/>
    <property type="match status" value="4"/>
</dbReference>